<evidence type="ECO:0000313" key="4">
    <source>
        <dbReference type="WBParaSite" id="MBELARI_LOCUS21708"/>
    </source>
</evidence>
<comment type="similarity">
    <text evidence="1 2">Belongs to the E(R) family.</text>
</comment>
<organism evidence="3 4">
    <name type="scientific">Mesorhabditis belari</name>
    <dbReference type="NCBI Taxonomy" id="2138241"/>
    <lineage>
        <taxon>Eukaryota</taxon>
        <taxon>Metazoa</taxon>
        <taxon>Ecdysozoa</taxon>
        <taxon>Nematoda</taxon>
        <taxon>Chromadorea</taxon>
        <taxon>Rhabditida</taxon>
        <taxon>Rhabditina</taxon>
        <taxon>Rhabditomorpha</taxon>
        <taxon>Rhabditoidea</taxon>
        <taxon>Rhabditidae</taxon>
        <taxon>Mesorhabditinae</taxon>
        <taxon>Mesorhabditis</taxon>
    </lineage>
</organism>
<dbReference type="Pfam" id="PF01133">
    <property type="entry name" value="ER"/>
    <property type="match status" value="1"/>
</dbReference>
<dbReference type="InterPro" id="IPR035912">
    <property type="entry name" value="EHR_sf"/>
</dbReference>
<evidence type="ECO:0000256" key="1">
    <source>
        <dbReference type="ARBA" id="ARBA00007491"/>
    </source>
</evidence>
<keyword evidence="2" id="KW-0131">Cell cycle</keyword>
<dbReference type="PANTHER" id="PTHR12373">
    <property type="entry name" value="ENHANCER OF RUDIMENTARY ERH"/>
    <property type="match status" value="1"/>
</dbReference>
<evidence type="ECO:0000313" key="3">
    <source>
        <dbReference type="Proteomes" id="UP000887575"/>
    </source>
</evidence>
<comment type="function">
    <text evidence="2">May have a role in the cell cycle.</text>
</comment>
<dbReference type="WBParaSite" id="MBELARI_LOCUS21708">
    <property type="protein sequence ID" value="MBELARI_LOCUS21708"/>
    <property type="gene ID" value="MBELARI_LOCUS21708"/>
</dbReference>
<dbReference type="InterPro" id="IPR000781">
    <property type="entry name" value="ERH"/>
</dbReference>
<keyword evidence="3" id="KW-1185">Reference proteome</keyword>
<name>A0AAF3J7U9_9BILA</name>
<dbReference type="PIRSF" id="PIRSF016393">
    <property type="entry name" value="Enh_rudimentary"/>
    <property type="match status" value="1"/>
</dbReference>
<proteinExistence type="inferred from homology"/>
<evidence type="ECO:0000256" key="2">
    <source>
        <dbReference type="PIRNR" id="PIRNR016393"/>
    </source>
</evidence>
<accession>A0AAF3J7U9</accession>
<dbReference type="SUPFAM" id="SSF143875">
    <property type="entry name" value="ERH-like"/>
    <property type="match status" value="1"/>
</dbReference>
<sequence length="100" mass="11746">MHTILLMQPTSKLDSRTWSDYETLRECLEAICKIYEEFLKKHNPGQPSITYDVSNLFDFIDKLTDLSCMVLNGQKTYTPHNKEWIKEKIFAMLRSQAEGQ</sequence>
<dbReference type="Proteomes" id="UP000887575">
    <property type="component" value="Unassembled WGS sequence"/>
</dbReference>
<protein>
    <recommendedName>
        <fullName evidence="2">Enhancer of rudimentary homolog</fullName>
    </recommendedName>
</protein>
<reference evidence="4" key="1">
    <citation type="submission" date="2024-02" db="UniProtKB">
        <authorList>
            <consortium name="WormBaseParasite"/>
        </authorList>
    </citation>
    <scope>IDENTIFICATION</scope>
</reference>
<dbReference type="Gene3D" id="3.30.2260.10">
    <property type="entry name" value="Enhancer of rudimentary"/>
    <property type="match status" value="1"/>
</dbReference>
<dbReference type="AlphaFoldDB" id="A0AAF3J7U9"/>
<dbReference type="PANTHER" id="PTHR12373:SF0">
    <property type="entry name" value="ENHANCER OF RUDIMENTARY HOMOLOG"/>
    <property type="match status" value="1"/>
</dbReference>